<evidence type="ECO:0000256" key="4">
    <source>
        <dbReference type="ARBA" id="ARBA00038652"/>
    </source>
</evidence>
<gene>
    <name evidence="6" type="ORF">P7D79_03430</name>
</gene>
<sequence>MPESWEWVRFSEVSTIVRGGSPRPIKEFITEADDGINWIKIGDTDKGGKFINSTKEKIKSSGLKKTRYVTKGTFLLTNSMSFGRPYILNVDGAIHDGWLAISNYEEVFSRDFLYYLLSSKVAYHQFLALISGAVVKNLNSDKVASLLVPVPPQKEQERIVSAIMVGLPKVDDYQKLHDRLEKINKELPEKLRKSILQYAMQGKLVPQDPNDEPVEVLLEKIRQEKQKLFEEGKLKKKDLQESIIYKGDDNSYYEKSGDKQIHIDVPFDIPEHWKWVKLNYICHYIQRGKSPKYVEKSEIPIISQKCIQWSGFDLSPARFLDPKYFSSYDNIRLVRHNDLLWCSTGKGTVGRIGIFTDDDRGIYSNIVADSHVTVIRQFDEINSNFTLEYLSSPEIQMNMDDLTTGSTKQQELSLSTVTNILLPICGRSEQDKIISKITQFERYIYQIQIIV</sequence>
<evidence type="ECO:0000256" key="2">
    <source>
        <dbReference type="ARBA" id="ARBA00022747"/>
    </source>
</evidence>
<evidence type="ECO:0000313" key="6">
    <source>
        <dbReference type="EMBL" id="MDT2513281.1"/>
    </source>
</evidence>
<dbReference type="InterPro" id="IPR044946">
    <property type="entry name" value="Restrct_endonuc_typeI_TRD_sf"/>
</dbReference>
<comment type="caution">
    <text evidence="6">The sequence shown here is derived from an EMBL/GenBank/DDBJ whole genome shotgun (WGS) entry which is preliminary data.</text>
</comment>
<dbReference type="InterPro" id="IPR051212">
    <property type="entry name" value="Type-I_RE_S_subunit"/>
</dbReference>
<accession>A0ABD5F4L6</accession>
<dbReference type="PANTHER" id="PTHR43140">
    <property type="entry name" value="TYPE-1 RESTRICTION ENZYME ECOKI SPECIFICITY PROTEIN"/>
    <property type="match status" value="1"/>
</dbReference>
<keyword evidence="6" id="KW-0378">Hydrolase</keyword>
<dbReference type="Pfam" id="PF01420">
    <property type="entry name" value="Methylase_S"/>
    <property type="match status" value="2"/>
</dbReference>
<evidence type="ECO:0000256" key="3">
    <source>
        <dbReference type="ARBA" id="ARBA00023125"/>
    </source>
</evidence>
<evidence type="ECO:0000313" key="7">
    <source>
        <dbReference type="Proteomes" id="UP001264335"/>
    </source>
</evidence>
<protein>
    <submittedName>
        <fullName evidence="6">Restriction endonuclease subunit S</fullName>
    </submittedName>
</protein>
<organism evidence="6 7">
    <name type="scientific">Enterococcus avium</name>
    <name type="common">Streptococcus avium</name>
    <dbReference type="NCBI Taxonomy" id="33945"/>
    <lineage>
        <taxon>Bacteria</taxon>
        <taxon>Bacillati</taxon>
        <taxon>Bacillota</taxon>
        <taxon>Bacilli</taxon>
        <taxon>Lactobacillales</taxon>
        <taxon>Enterococcaceae</taxon>
        <taxon>Enterococcus</taxon>
    </lineage>
</organism>
<dbReference type="Proteomes" id="UP001264335">
    <property type="component" value="Unassembled WGS sequence"/>
</dbReference>
<dbReference type="GO" id="GO:0004519">
    <property type="term" value="F:endonuclease activity"/>
    <property type="evidence" value="ECO:0007669"/>
    <property type="project" value="UniProtKB-KW"/>
</dbReference>
<keyword evidence="3" id="KW-0238">DNA-binding</keyword>
<evidence type="ECO:0000259" key="5">
    <source>
        <dbReference type="Pfam" id="PF01420"/>
    </source>
</evidence>
<dbReference type="Gene3D" id="1.10.287.1120">
    <property type="entry name" value="Bipartite methylase S protein"/>
    <property type="match status" value="1"/>
</dbReference>
<dbReference type="GO" id="GO:0003677">
    <property type="term" value="F:DNA binding"/>
    <property type="evidence" value="ECO:0007669"/>
    <property type="project" value="UniProtKB-KW"/>
</dbReference>
<reference evidence="6 7" key="1">
    <citation type="submission" date="2023-03" db="EMBL/GenBank/DDBJ databases">
        <authorList>
            <person name="Shen W."/>
            <person name="Cai J."/>
        </authorList>
    </citation>
    <scope>NUCLEOTIDE SEQUENCE [LARGE SCALE GENOMIC DNA]</scope>
    <source>
        <strain evidence="6 7">Y2</strain>
    </source>
</reference>
<feature type="domain" description="Type I restriction modification DNA specificity" evidence="5">
    <location>
        <begin position="270"/>
        <end position="442"/>
    </location>
</feature>
<keyword evidence="6" id="KW-0540">Nuclease</keyword>
<dbReference type="EMBL" id="JARPWY010000006">
    <property type="protein sequence ID" value="MDT2513281.1"/>
    <property type="molecule type" value="Genomic_DNA"/>
</dbReference>
<dbReference type="PANTHER" id="PTHR43140:SF1">
    <property type="entry name" value="TYPE I RESTRICTION ENZYME ECOKI SPECIFICITY SUBUNIT"/>
    <property type="match status" value="1"/>
</dbReference>
<dbReference type="Gene3D" id="3.90.220.20">
    <property type="entry name" value="DNA methylase specificity domains"/>
    <property type="match status" value="2"/>
</dbReference>
<proteinExistence type="inferred from homology"/>
<dbReference type="GO" id="GO:0009307">
    <property type="term" value="P:DNA restriction-modification system"/>
    <property type="evidence" value="ECO:0007669"/>
    <property type="project" value="UniProtKB-KW"/>
</dbReference>
<comment type="subunit">
    <text evidence="4">The methyltransferase is composed of M and S polypeptides.</text>
</comment>
<evidence type="ECO:0000256" key="1">
    <source>
        <dbReference type="ARBA" id="ARBA00010923"/>
    </source>
</evidence>
<feature type="domain" description="Type I restriction modification DNA specificity" evidence="5">
    <location>
        <begin position="2"/>
        <end position="162"/>
    </location>
</feature>
<keyword evidence="6" id="KW-0255">Endonuclease</keyword>
<dbReference type="SUPFAM" id="SSF116734">
    <property type="entry name" value="DNA methylase specificity domain"/>
    <property type="match status" value="2"/>
</dbReference>
<name>A0ABD5F4L6_ENTAV</name>
<dbReference type="InterPro" id="IPR000055">
    <property type="entry name" value="Restrct_endonuc_typeI_TRD"/>
</dbReference>
<dbReference type="AlphaFoldDB" id="A0ABD5F4L6"/>
<keyword evidence="2" id="KW-0680">Restriction system</keyword>
<dbReference type="CDD" id="cd17283">
    <property type="entry name" value="RMtype1_S_Hpy180ORF7835P_TRD2-CR2_like"/>
    <property type="match status" value="1"/>
</dbReference>
<comment type="similarity">
    <text evidence="1">Belongs to the type-I restriction system S methylase family.</text>
</comment>